<dbReference type="EMBL" id="CP032097">
    <property type="protein sequence ID" value="AXX95269.1"/>
    <property type="molecule type" value="Genomic_DNA"/>
</dbReference>
<organism evidence="1 2">
    <name type="scientific">Arcobacter ellisii</name>
    <dbReference type="NCBI Taxonomy" id="913109"/>
    <lineage>
        <taxon>Bacteria</taxon>
        <taxon>Pseudomonadati</taxon>
        <taxon>Campylobacterota</taxon>
        <taxon>Epsilonproteobacteria</taxon>
        <taxon>Campylobacterales</taxon>
        <taxon>Arcobacteraceae</taxon>
        <taxon>Arcobacter</taxon>
    </lineage>
</organism>
<sequence length="55" mass="6413">MRNLFIVIIINVLFLGCMNNQEVTQEDCKKQGKIFKVEKVLNFRTGTYEDRASCI</sequence>
<evidence type="ECO:0000313" key="1">
    <source>
        <dbReference type="EMBL" id="AXX95269.1"/>
    </source>
</evidence>
<gene>
    <name evidence="1" type="ORF">AELL_1611</name>
</gene>
<dbReference type="PROSITE" id="PS51257">
    <property type="entry name" value="PROKAR_LIPOPROTEIN"/>
    <property type="match status" value="1"/>
</dbReference>
<reference evidence="1 2" key="1">
    <citation type="submission" date="2018-08" db="EMBL/GenBank/DDBJ databases">
        <title>Complete genome of the Arcobacter ellisii type strain LMG 26155.</title>
        <authorList>
            <person name="Miller W.G."/>
            <person name="Yee E."/>
            <person name="Bono J.L."/>
        </authorList>
    </citation>
    <scope>NUCLEOTIDE SEQUENCE [LARGE SCALE GENOMIC DNA]</scope>
    <source>
        <strain evidence="1 2">LMG 26155</strain>
    </source>
</reference>
<keyword evidence="2" id="KW-1185">Reference proteome</keyword>
<dbReference type="RefSeq" id="WP_164967240.1">
    <property type="nucleotide sequence ID" value="NZ_CP032097.1"/>
</dbReference>
<evidence type="ECO:0000313" key="2">
    <source>
        <dbReference type="Proteomes" id="UP000262582"/>
    </source>
</evidence>
<accession>A0ABM6YLT7</accession>
<proteinExistence type="predicted"/>
<dbReference type="Proteomes" id="UP000262582">
    <property type="component" value="Chromosome"/>
</dbReference>
<name>A0ABM6YLT7_9BACT</name>
<protein>
    <recommendedName>
        <fullName evidence="3">Lipoprotein</fullName>
    </recommendedName>
</protein>
<evidence type="ECO:0008006" key="3">
    <source>
        <dbReference type="Google" id="ProtNLM"/>
    </source>
</evidence>